<sequence length="161" mass="18740">FLICSSWLFTTYCTSHLQIVIKMSSTRVIPIEREMVENITFTPRRSKTKQEIEQEFLLSLRSYEQEEITVSGKVRVPSKKRRESSTQEASAEMTIVREYDFEDGPNAVHVVVRRRSSAASFNLKDLSHQFEEQFIKQHGNILGQQDDLDIEMSWKPKVSPI</sequence>
<evidence type="ECO:0000313" key="1">
    <source>
        <dbReference type="EMBL" id="JAS96392.1"/>
    </source>
</evidence>
<organism evidence="1">
    <name type="scientific">Homalodisca liturata</name>
    <dbReference type="NCBI Taxonomy" id="320908"/>
    <lineage>
        <taxon>Eukaryota</taxon>
        <taxon>Metazoa</taxon>
        <taxon>Ecdysozoa</taxon>
        <taxon>Arthropoda</taxon>
        <taxon>Hexapoda</taxon>
        <taxon>Insecta</taxon>
        <taxon>Pterygota</taxon>
        <taxon>Neoptera</taxon>
        <taxon>Paraneoptera</taxon>
        <taxon>Hemiptera</taxon>
        <taxon>Auchenorrhyncha</taxon>
        <taxon>Membracoidea</taxon>
        <taxon>Cicadellidae</taxon>
        <taxon>Cicadellinae</taxon>
        <taxon>Proconiini</taxon>
        <taxon>Homalodisca</taxon>
    </lineage>
</organism>
<proteinExistence type="predicted"/>
<accession>A0A1B6JB16</accession>
<protein>
    <submittedName>
        <fullName evidence="1">Uncharacterized protein</fullName>
    </submittedName>
</protein>
<dbReference type="EMBL" id="GECU01011314">
    <property type="protein sequence ID" value="JAS96392.1"/>
    <property type="molecule type" value="Transcribed_RNA"/>
</dbReference>
<reference evidence="1" key="1">
    <citation type="submission" date="2015-11" db="EMBL/GenBank/DDBJ databases">
        <title>De novo transcriptome assembly of four potential Pierce s Disease insect vectors from Arizona vineyards.</title>
        <authorList>
            <person name="Tassone E.E."/>
        </authorList>
    </citation>
    <scope>NUCLEOTIDE SEQUENCE</scope>
</reference>
<dbReference type="AlphaFoldDB" id="A0A1B6JB16"/>
<feature type="non-terminal residue" evidence="1">
    <location>
        <position position="1"/>
    </location>
</feature>
<name>A0A1B6JB16_9HEMI</name>
<gene>
    <name evidence="1" type="ORF">g.6159</name>
</gene>